<evidence type="ECO:0000313" key="2">
    <source>
        <dbReference type="EMBL" id="OOK82825.1"/>
    </source>
</evidence>
<name>A0A1V3XUE5_MYCKA</name>
<protein>
    <submittedName>
        <fullName evidence="2">Uncharacterized protein</fullName>
    </submittedName>
</protein>
<reference evidence="2 3" key="1">
    <citation type="submission" date="2017-02" db="EMBL/GenBank/DDBJ databases">
        <title>Complete genome sequences of Mycobacterium kansasii strains isolated from rhesus macaques.</title>
        <authorList>
            <person name="Panda A."/>
            <person name="Nagaraj S."/>
            <person name="Zhao X."/>
            <person name="Tettelin H."/>
            <person name="Detolla L.J."/>
        </authorList>
    </citation>
    <scope>NUCLEOTIDE SEQUENCE [LARGE SCALE GENOMIC DNA]</scope>
    <source>
        <strain evidence="2 3">11-3813</strain>
    </source>
</reference>
<dbReference type="EMBL" id="MVBM01000001">
    <property type="protein sequence ID" value="OOK82825.1"/>
    <property type="molecule type" value="Genomic_DNA"/>
</dbReference>
<gene>
    <name evidence="2" type="ORF">BZL30_1244</name>
</gene>
<dbReference type="AlphaFoldDB" id="A0A1V3XUE5"/>
<proteinExistence type="predicted"/>
<organism evidence="2 3">
    <name type="scientific">Mycobacterium kansasii</name>
    <dbReference type="NCBI Taxonomy" id="1768"/>
    <lineage>
        <taxon>Bacteria</taxon>
        <taxon>Bacillati</taxon>
        <taxon>Actinomycetota</taxon>
        <taxon>Actinomycetes</taxon>
        <taxon>Mycobacteriales</taxon>
        <taxon>Mycobacteriaceae</taxon>
        <taxon>Mycobacterium</taxon>
    </lineage>
</organism>
<feature type="region of interest" description="Disordered" evidence="1">
    <location>
        <begin position="34"/>
        <end position="64"/>
    </location>
</feature>
<dbReference type="PROSITE" id="PS51257">
    <property type="entry name" value="PROKAR_LIPOPROTEIN"/>
    <property type="match status" value="1"/>
</dbReference>
<accession>A0A1V3XUE5</accession>
<evidence type="ECO:0000256" key="1">
    <source>
        <dbReference type="SAM" id="MobiDB-lite"/>
    </source>
</evidence>
<sequence length="64" mass="6615">MGRGPNSSASPAHAVAACNMGAEPAPMNIRKELISGGSTQKLTAPVLQNRLPGSDPICTQRNDK</sequence>
<comment type="caution">
    <text evidence="2">The sequence shown here is derived from an EMBL/GenBank/DDBJ whole genome shotgun (WGS) entry which is preliminary data.</text>
</comment>
<dbReference type="Proteomes" id="UP000189229">
    <property type="component" value="Unassembled WGS sequence"/>
</dbReference>
<evidence type="ECO:0000313" key="3">
    <source>
        <dbReference type="Proteomes" id="UP000189229"/>
    </source>
</evidence>